<organism evidence="2 3">
    <name type="scientific">Apis cerana cerana</name>
    <name type="common">Oriental honeybee</name>
    <dbReference type="NCBI Taxonomy" id="94128"/>
    <lineage>
        <taxon>Eukaryota</taxon>
        <taxon>Metazoa</taxon>
        <taxon>Ecdysozoa</taxon>
        <taxon>Arthropoda</taxon>
        <taxon>Hexapoda</taxon>
        <taxon>Insecta</taxon>
        <taxon>Pterygota</taxon>
        <taxon>Neoptera</taxon>
        <taxon>Endopterygota</taxon>
        <taxon>Hymenoptera</taxon>
        <taxon>Apocrita</taxon>
        <taxon>Aculeata</taxon>
        <taxon>Apoidea</taxon>
        <taxon>Anthophila</taxon>
        <taxon>Apidae</taxon>
        <taxon>Apis</taxon>
    </lineage>
</organism>
<dbReference type="Gene3D" id="1.20.1280.50">
    <property type="match status" value="1"/>
</dbReference>
<evidence type="ECO:0000313" key="3">
    <source>
        <dbReference type="Proteomes" id="UP000242457"/>
    </source>
</evidence>
<dbReference type="SMART" id="SM00256">
    <property type="entry name" value="FBOX"/>
    <property type="match status" value="1"/>
</dbReference>
<dbReference type="Pfam" id="PF12937">
    <property type="entry name" value="F-box-like"/>
    <property type="match status" value="1"/>
</dbReference>
<keyword evidence="3" id="KW-1185">Reference proteome</keyword>
<reference evidence="2 3" key="1">
    <citation type="submission" date="2014-07" db="EMBL/GenBank/DDBJ databases">
        <title>Genomic and transcriptomic analysis on Apis cerana provide comprehensive insights into honey bee biology.</title>
        <authorList>
            <person name="Diao Q."/>
            <person name="Sun L."/>
            <person name="Zheng H."/>
            <person name="Zheng H."/>
            <person name="Xu S."/>
            <person name="Wang S."/>
            <person name="Zeng Z."/>
            <person name="Hu F."/>
            <person name="Su S."/>
            <person name="Wu J."/>
        </authorList>
    </citation>
    <scope>NUCLEOTIDE SEQUENCE [LARGE SCALE GENOMIC DNA]</scope>
    <source>
        <tissue evidence="2">Pupae without intestine</tissue>
    </source>
</reference>
<evidence type="ECO:0000313" key="2">
    <source>
        <dbReference type="EMBL" id="PBC27253.1"/>
    </source>
</evidence>
<feature type="domain" description="F-box" evidence="1">
    <location>
        <begin position="19"/>
        <end position="65"/>
    </location>
</feature>
<dbReference type="PROSITE" id="PS50181">
    <property type="entry name" value="FBOX"/>
    <property type="match status" value="1"/>
</dbReference>
<dbReference type="OrthoDB" id="6577359at2759"/>
<dbReference type="SUPFAM" id="SSF81383">
    <property type="entry name" value="F-box domain"/>
    <property type="match status" value="1"/>
</dbReference>
<sequence length="143" mass="16654">MEFFRNFLCAIGVLESTKIDFIFELPLEVSQLILRHLDPESLLCAAQVSRRWLRICKSDKILQQTARHHKRETSRMRKQIFGEDLTIHFLKRIRELRKDGNVACTRLEAAVLFGTKVASKISPSRNVKKSNSVAIRTRKCIRM</sequence>
<gene>
    <name evidence="2" type="ORF">APICC_04243</name>
</gene>
<dbReference type="STRING" id="94128.A0A2A3E663"/>
<dbReference type="AlphaFoldDB" id="A0A2A3E663"/>
<dbReference type="EMBL" id="KZ288354">
    <property type="protein sequence ID" value="PBC27253.1"/>
    <property type="molecule type" value="Genomic_DNA"/>
</dbReference>
<name>A0A2A3E663_APICC</name>
<accession>A0A2A3E663</accession>
<proteinExistence type="predicted"/>
<dbReference type="InterPro" id="IPR001810">
    <property type="entry name" value="F-box_dom"/>
</dbReference>
<evidence type="ECO:0000259" key="1">
    <source>
        <dbReference type="PROSITE" id="PS50181"/>
    </source>
</evidence>
<protein>
    <submittedName>
        <fullName evidence="2">Sulfur controller</fullName>
    </submittedName>
</protein>
<dbReference type="Proteomes" id="UP000242457">
    <property type="component" value="Unassembled WGS sequence"/>
</dbReference>
<dbReference type="InterPro" id="IPR036047">
    <property type="entry name" value="F-box-like_dom_sf"/>
</dbReference>